<protein>
    <submittedName>
        <fullName evidence="1">Uncharacterized protein</fullName>
    </submittedName>
</protein>
<dbReference type="Proteomes" id="UP000290244">
    <property type="component" value="Chromosome"/>
</dbReference>
<proteinExistence type="predicted"/>
<evidence type="ECO:0000313" key="1">
    <source>
        <dbReference type="EMBL" id="QBG37420.1"/>
    </source>
</evidence>
<dbReference type="AlphaFoldDB" id="A0A4V0ZGI5"/>
<reference evidence="1 2" key="1">
    <citation type="submission" date="2018-12" db="EMBL/GenBank/DDBJ databases">
        <title>Complete genome of Litorilituus sediminis.</title>
        <authorList>
            <person name="Liu A."/>
            <person name="Rong J."/>
        </authorList>
    </citation>
    <scope>NUCLEOTIDE SEQUENCE [LARGE SCALE GENOMIC DNA]</scope>
    <source>
        <strain evidence="1 2">JCM 17549</strain>
    </source>
</reference>
<name>A0A4V0ZGI5_9GAMM</name>
<accession>A0A4V0ZGI5</accession>
<dbReference type="RefSeq" id="WP_130604084.1">
    <property type="nucleotide sequence ID" value="NZ_CP034759.1"/>
</dbReference>
<gene>
    <name evidence="1" type="ORF">EMK97_17585</name>
</gene>
<organism evidence="1 2">
    <name type="scientific">Litorilituus sediminis</name>
    <dbReference type="NCBI Taxonomy" id="718192"/>
    <lineage>
        <taxon>Bacteria</taxon>
        <taxon>Pseudomonadati</taxon>
        <taxon>Pseudomonadota</taxon>
        <taxon>Gammaproteobacteria</taxon>
        <taxon>Alteromonadales</taxon>
        <taxon>Colwelliaceae</taxon>
        <taxon>Litorilituus</taxon>
    </lineage>
</organism>
<evidence type="ECO:0000313" key="2">
    <source>
        <dbReference type="Proteomes" id="UP000290244"/>
    </source>
</evidence>
<sequence>MAGNFKAPLNNSSAGKKLAYKHQSLTHTEGIKVISHVQREQDDWYINTLMLENINVPFKYKRKQLYKSLNGQRVNITYYPSKEEVAGFEIEVMNIVRIKVS</sequence>
<dbReference type="EMBL" id="CP034759">
    <property type="protein sequence ID" value="QBG37420.1"/>
    <property type="molecule type" value="Genomic_DNA"/>
</dbReference>
<keyword evidence="2" id="KW-1185">Reference proteome</keyword>
<dbReference type="OrthoDB" id="5822620at2"/>
<dbReference type="KEGG" id="lsd:EMK97_17585"/>